<gene>
    <name evidence="1" type="ORF">IWW38_004663</name>
</gene>
<evidence type="ECO:0000313" key="2">
    <source>
        <dbReference type="Proteomes" id="UP001139981"/>
    </source>
</evidence>
<dbReference type="Proteomes" id="UP001139981">
    <property type="component" value="Unassembled WGS sequence"/>
</dbReference>
<evidence type="ECO:0000313" key="1">
    <source>
        <dbReference type="EMBL" id="KAJ2889510.1"/>
    </source>
</evidence>
<accession>A0ACC1LYA5</accession>
<protein>
    <submittedName>
        <fullName evidence="1">Uncharacterized protein</fullName>
    </submittedName>
</protein>
<feature type="non-terminal residue" evidence="1">
    <location>
        <position position="425"/>
    </location>
</feature>
<keyword evidence="2" id="KW-1185">Reference proteome</keyword>
<reference evidence="1" key="1">
    <citation type="submission" date="2022-07" db="EMBL/GenBank/DDBJ databases">
        <title>Phylogenomic reconstructions and comparative analyses of Kickxellomycotina fungi.</title>
        <authorList>
            <person name="Reynolds N.K."/>
            <person name="Stajich J.E."/>
            <person name="Barry K."/>
            <person name="Grigoriev I.V."/>
            <person name="Crous P."/>
            <person name="Smith M.E."/>
        </authorList>
    </citation>
    <scope>NUCLEOTIDE SEQUENCE</scope>
    <source>
        <strain evidence="1">CBS 190363</strain>
    </source>
</reference>
<sequence>MFQSKVPGVQVLGKVFGQQSEILSPEALSFVAKLHRLFNPTRKQLLQAREERYRAIQAGASLDFLAETEHIRNDLTWRAARPAPGLIDRRVEITGPVDRKMVINALNSGARTFMADFEDSSSPTWFNLIDGQINMRDAVRRTITFANAEGKEYKLRQDGKLATLLVRPRGWHMEEGHVLVDGERCSASIFDFGLYFFHNARATVAAGFGPYFYLPKMESYLEARLWNDIFNVAQDELAIPRGTIRGTVLIETILAAFQMDEIIYELRDHSSGLNCGRWDYIFSVIKKFRHDPRFILPDRSAVTMSSHFMDSYVRLLIKTCHLRGVHAMGGMAAQIPIKNDAKANQAAIDKVRADKRREVLAGHDGTWVAHPALVTIALEEFDKNMPSANQFHVRREEVVVNAADLLNTNVAGGKITEAGVRDNIS</sequence>
<name>A0ACC1LYA5_9FUNG</name>
<comment type="caution">
    <text evidence="1">The sequence shown here is derived from an EMBL/GenBank/DDBJ whole genome shotgun (WGS) entry which is preliminary data.</text>
</comment>
<organism evidence="1 2">
    <name type="scientific">Coemansia aciculifera</name>
    <dbReference type="NCBI Taxonomy" id="417176"/>
    <lineage>
        <taxon>Eukaryota</taxon>
        <taxon>Fungi</taxon>
        <taxon>Fungi incertae sedis</taxon>
        <taxon>Zoopagomycota</taxon>
        <taxon>Kickxellomycotina</taxon>
        <taxon>Kickxellomycetes</taxon>
        <taxon>Kickxellales</taxon>
        <taxon>Kickxellaceae</taxon>
        <taxon>Coemansia</taxon>
    </lineage>
</organism>
<proteinExistence type="predicted"/>
<dbReference type="EMBL" id="JANBVB010001800">
    <property type="protein sequence ID" value="KAJ2889510.1"/>
    <property type="molecule type" value="Genomic_DNA"/>
</dbReference>